<evidence type="ECO:0000313" key="1">
    <source>
        <dbReference type="EMBL" id="THX36907.1"/>
    </source>
</evidence>
<protein>
    <submittedName>
        <fullName evidence="1">Uncharacterized protein</fullName>
    </submittedName>
</protein>
<comment type="caution">
    <text evidence="1">The sequence shown here is derived from an EMBL/GenBank/DDBJ whole genome shotgun (WGS) entry which is preliminary data.</text>
</comment>
<gene>
    <name evidence="1" type="ORF">D6D10_06289</name>
</gene>
<reference evidence="1 2" key="1">
    <citation type="submission" date="2018-10" db="EMBL/GenBank/DDBJ databases">
        <title>Fifty Aureobasidium pullulans genomes reveal a recombining polyextremotolerant generalist.</title>
        <authorList>
            <person name="Gostincar C."/>
            <person name="Turk M."/>
            <person name="Zajc J."/>
            <person name="Gunde-Cimerman N."/>
        </authorList>
    </citation>
    <scope>NUCLEOTIDE SEQUENCE [LARGE SCALE GENOMIC DNA]</scope>
    <source>
        <strain evidence="1 2">EXF-9785</strain>
    </source>
</reference>
<accession>A0A4S9ET14</accession>
<organism evidence="1 2">
    <name type="scientific">Aureobasidium pullulans</name>
    <name type="common">Black yeast</name>
    <name type="synonym">Pullularia pullulans</name>
    <dbReference type="NCBI Taxonomy" id="5580"/>
    <lineage>
        <taxon>Eukaryota</taxon>
        <taxon>Fungi</taxon>
        <taxon>Dikarya</taxon>
        <taxon>Ascomycota</taxon>
        <taxon>Pezizomycotina</taxon>
        <taxon>Dothideomycetes</taxon>
        <taxon>Dothideomycetidae</taxon>
        <taxon>Dothideales</taxon>
        <taxon>Saccotheciaceae</taxon>
        <taxon>Aureobasidium</taxon>
    </lineage>
</organism>
<name>A0A4S9ET14_AURPU</name>
<dbReference type="Gene3D" id="3.40.630.10">
    <property type="entry name" value="Zn peptidases"/>
    <property type="match status" value="1"/>
</dbReference>
<sequence>MSTTIRSRLYSAMVPYWREAALTSGILLATRIMGTPNISGLMELARSPSARVFITLVGLPILLLVELLKKISGLLNRSPISTSTLGIDGTAFADEAEMTGILSRLGNSGPRTTGSQIHNELIDWLEQELRSIPGISVKSHEYEILRWQTVGGRALNDAGKLTLLTGTGDVDIAIAGAVPFSLPTGGRQGSLLYVPRGTALSSVDIRAKIVLRDFPAHPVPYSMVFLPSYFKTADLIGDLLTSYDRPGLADMPLKEELIAAGKAGAAGMVIMFDVEREYVQSYFEPHQGVHYRLPAVFVGAKEAALLRDQATRDAVVSISVTGETQIATTRNLSATLKGQVEERVIYQSHTDGNTFVQENGPVALLSLCKYFANQPLRSRRRTLEFAFNTGHLHISREGTAMHAEQIQKDYDDGKLALIIPMEHLGAREIERGPRSGQLSFTGRGELMFWSVGPSPVVLQAVREAVVRRKLDRVLITRGTSMPDFAQVPTYSSFGGIGTYYHNALLPTTSLISGPWSLWAPWFGEQAVDVGRLRAQTLALGDLYLALDNVPRSSIIAGYEAYREKRRKGAKVPGTLVPDELA</sequence>
<dbReference type="EMBL" id="QZAV01000150">
    <property type="protein sequence ID" value="THX36907.1"/>
    <property type="molecule type" value="Genomic_DNA"/>
</dbReference>
<dbReference type="Gene3D" id="3.50.30.30">
    <property type="match status" value="1"/>
</dbReference>
<dbReference type="SUPFAM" id="SSF53187">
    <property type="entry name" value="Zn-dependent exopeptidases"/>
    <property type="match status" value="1"/>
</dbReference>
<proteinExistence type="predicted"/>
<dbReference type="Proteomes" id="UP000308953">
    <property type="component" value="Unassembled WGS sequence"/>
</dbReference>
<dbReference type="AlphaFoldDB" id="A0A4S9ET14"/>
<evidence type="ECO:0000313" key="2">
    <source>
        <dbReference type="Proteomes" id="UP000308953"/>
    </source>
</evidence>